<gene>
    <name evidence="1" type="ORF">GCM10017596_11750</name>
</gene>
<organism evidence="1 2">
    <name type="scientific">Microbacterium keratanolyticum</name>
    <dbReference type="NCBI Taxonomy" id="67574"/>
    <lineage>
        <taxon>Bacteria</taxon>
        <taxon>Bacillati</taxon>
        <taxon>Actinomycetota</taxon>
        <taxon>Actinomycetes</taxon>
        <taxon>Micrococcales</taxon>
        <taxon>Microbacteriaceae</taxon>
        <taxon>Microbacterium</taxon>
    </lineage>
</organism>
<dbReference type="InterPro" id="IPR046288">
    <property type="entry name" value="DUF6325"/>
</dbReference>
<evidence type="ECO:0008006" key="3">
    <source>
        <dbReference type="Google" id="ProtNLM"/>
    </source>
</evidence>
<dbReference type="Pfam" id="PF19850">
    <property type="entry name" value="DUF6325"/>
    <property type="match status" value="1"/>
</dbReference>
<reference evidence="1" key="1">
    <citation type="journal article" date="2014" name="Int. J. Syst. Evol. Microbiol.">
        <title>Complete genome sequence of Corynebacterium casei LMG S-19264T (=DSM 44701T), isolated from a smear-ripened cheese.</title>
        <authorList>
            <consortium name="US DOE Joint Genome Institute (JGI-PGF)"/>
            <person name="Walter F."/>
            <person name="Albersmeier A."/>
            <person name="Kalinowski J."/>
            <person name="Ruckert C."/>
        </authorList>
    </citation>
    <scope>NUCLEOTIDE SEQUENCE</scope>
    <source>
        <strain evidence="1">VKM Ac-1958</strain>
    </source>
</reference>
<comment type="caution">
    <text evidence="1">The sequence shown here is derived from an EMBL/GenBank/DDBJ whole genome shotgun (WGS) entry which is preliminary data.</text>
</comment>
<dbReference type="AlphaFoldDB" id="A0A9W6M832"/>
<proteinExistence type="predicted"/>
<evidence type="ECO:0000313" key="2">
    <source>
        <dbReference type="Proteomes" id="UP001142325"/>
    </source>
</evidence>
<dbReference type="EMBL" id="BSET01000001">
    <property type="protein sequence ID" value="GLK01460.1"/>
    <property type="molecule type" value="Genomic_DNA"/>
</dbReference>
<accession>A0A9W6M832</accession>
<reference evidence="1" key="2">
    <citation type="submission" date="2023-01" db="EMBL/GenBank/DDBJ databases">
        <authorList>
            <person name="Sun Q."/>
            <person name="Evtushenko L."/>
        </authorList>
    </citation>
    <scope>NUCLEOTIDE SEQUENCE</scope>
    <source>
        <strain evidence="1">VKM Ac-1958</strain>
    </source>
</reference>
<keyword evidence="2" id="KW-1185">Reference proteome</keyword>
<name>A0A9W6M832_9MICO</name>
<sequence length="148" mass="15357">MSAEFAFGPVEVFVVEFDGDAPDAGVLAAVADLAVSDTVRVLDLVIAVRRSDDSVQITEMRESASGVISELVMDLEGVIGEDDIAEAIAETPAGSGVAILALEMRWARTLASRVADAGGRVVRAERIPAPVVNELVALALGAPAQEEV</sequence>
<evidence type="ECO:0000313" key="1">
    <source>
        <dbReference type="EMBL" id="GLK01460.1"/>
    </source>
</evidence>
<dbReference type="RefSeq" id="WP_271171502.1">
    <property type="nucleotide sequence ID" value="NZ_BSET01000001.1"/>
</dbReference>
<dbReference type="Proteomes" id="UP001142325">
    <property type="component" value="Unassembled WGS sequence"/>
</dbReference>
<protein>
    <recommendedName>
        <fullName evidence="3">DUF1269 domain-containing protein</fullName>
    </recommendedName>
</protein>